<keyword evidence="5" id="KW-0633">Potassium transport</keyword>
<organism evidence="19 20">
    <name type="scientific">Aquatica leii</name>
    <dbReference type="NCBI Taxonomy" id="1421715"/>
    <lineage>
        <taxon>Eukaryota</taxon>
        <taxon>Metazoa</taxon>
        <taxon>Ecdysozoa</taxon>
        <taxon>Arthropoda</taxon>
        <taxon>Hexapoda</taxon>
        <taxon>Insecta</taxon>
        <taxon>Pterygota</taxon>
        <taxon>Neoptera</taxon>
        <taxon>Endopterygota</taxon>
        <taxon>Coleoptera</taxon>
        <taxon>Polyphaga</taxon>
        <taxon>Elateriformia</taxon>
        <taxon>Elateroidea</taxon>
        <taxon>Lampyridae</taxon>
        <taxon>Luciolinae</taxon>
        <taxon>Aquatica</taxon>
    </lineage>
</organism>
<keyword evidence="6" id="KW-0740">Sodium/potassium transport</keyword>
<evidence type="ECO:0000256" key="13">
    <source>
        <dbReference type="ARBA" id="ARBA00023136"/>
    </source>
</evidence>
<keyword evidence="9" id="KW-0735">Signal-anchor</keyword>
<dbReference type="AlphaFoldDB" id="A0AAN7P3Y3"/>
<keyword evidence="12" id="KW-0406">Ion transport</keyword>
<accession>A0AAN7P3Y3</accession>
<dbReference type="Gene3D" id="2.60.40.1660">
    <property type="entry name" value="Na, k-atpase alpha subunit"/>
    <property type="match status" value="1"/>
</dbReference>
<dbReference type="EMBL" id="JARPUR010000003">
    <property type="protein sequence ID" value="KAK4880060.1"/>
    <property type="molecule type" value="Genomic_DNA"/>
</dbReference>
<evidence type="ECO:0000256" key="15">
    <source>
        <dbReference type="ARBA" id="ARBA00023180"/>
    </source>
</evidence>
<evidence type="ECO:0000256" key="1">
    <source>
        <dbReference type="ARBA" id="ARBA00004401"/>
    </source>
</evidence>
<dbReference type="GO" id="GO:0036376">
    <property type="term" value="P:sodium ion export across plasma membrane"/>
    <property type="evidence" value="ECO:0007669"/>
    <property type="project" value="TreeGrafter"/>
</dbReference>
<evidence type="ECO:0000256" key="10">
    <source>
        <dbReference type="ARBA" id="ARBA00022989"/>
    </source>
</evidence>
<keyword evidence="11" id="KW-0915">Sodium</keyword>
<evidence type="ECO:0000313" key="20">
    <source>
        <dbReference type="Proteomes" id="UP001353858"/>
    </source>
</evidence>
<dbReference type="PANTHER" id="PTHR11523:SF28">
    <property type="entry name" value="NA_K-ATPASE BETA SUBUNIT ISOFORM 4-RELATED"/>
    <property type="match status" value="1"/>
</dbReference>
<evidence type="ECO:0000256" key="8">
    <source>
        <dbReference type="ARBA" id="ARBA00022958"/>
    </source>
</evidence>
<dbReference type="Proteomes" id="UP001353858">
    <property type="component" value="Unassembled WGS sequence"/>
</dbReference>
<keyword evidence="16" id="KW-0739">Sodium transport</keyword>
<name>A0AAN7P3Y3_9COLE</name>
<keyword evidence="3" id="KW-0813">Transport</keyword>
<dbReference type="FunFam" id="2.60.40.1660:FF:000004">
    <property type="entry name" value="sodium/potassium-transporting ATPase subunit beta-2"/>
    <property type="match status" value="1"/>
</dbReference>
<sequence length="321" mass="37062">MAEKKTEQFYTRPPKLGTWESFKIFLWNSETHQFLGRTGGSWGKIILFYLLFYAALIGFFAAMLTIFYQTLDDKKPKWQLDRSLIGSNPGLGFRPMPPESNVESTLIWYKASDETSTQYWREQLNDFLKPYIKERSPDGAVSKCDQGIPPPAGNERVCEVQVTNWHPCTPSAGYNFNSSEGGPCIFLKLNKIFGWEPDYYSYSTIPELMPSDLKQHIKKKEDTYGRNSTNLKVVWVSCEGENPGDIENIGPIHYHPDLGFDGRYFPFLNVDKYLSPLVVVYFERPTRGVLINIECKAWAKNIVHDRMDKRGSVHFELMIDY</sequence>
<evidence type="ECO:0000256" key="7">
    <source>
        <dbReference type="ARBA" id="ARBA00022692"/>
    </source>
</evidence>
<dbReference type="GO" id="GO:0030007">
    <property type="term" value="P:intracellular potassium ion homeostasis"/>
    <property type="evidence" value="ECO:0007669"/>
    <property type="project" value="TreeGrafter"/>
</dbReference>
<evidence type="ECO:0000256" key="9">
    <source>
        <dbReference type="ARBA" id="ARBA00022968"/>
    </source>
</evidence>
<evidence type="ECO:0000256" key="11">
    <source>
        <dbReference type="ARBA" id="ARBA00023053"/>
    </source>
</evidence>
<keyword evidence="7 18" id="KW-0812">Transmembrane</keyword>
<evidence type="ECO:0000256" key="5">
    <source>
        <dbReference type="ARBA" id="ARBA00022538"/>
    </source>
</evidence>
<dbReference type="GO" id="GO:1990573">
    <property type="term" value="P:potassium ion import across plasma membrane"/>
    <property type="evidence" value="ECO:0007669"/>
    <property type="project" value="TreeGrafter"/>
</dbReference>
<keyword evidence="8" id="KW-0630">Potassium</keyword>
<comment type="similarity">
    <text evidence="2">Belongs to the X(+)/potassium ATPases subunit beta family.</text>
</comment>
<evidence type="ECO:0000256" key="12">
    <source>
        <dbReference type="ARBA" id="ARBA00023065"/>
    </source>
</evidence>
<dbReference type="GO" id="GO:0005890">
    <property type="term" value="C:sodium:potassium-exchanging ATPase complex"/>
    <property type="evidence" value="ECO:0007669"/>
    <property type="project" value="InterPro"/>
</dbReference>
<keyword evidence="15" id="KW-0325">Glycoprotein</keyword>
<evidence type="ECO:0000256" key="2">
    <source>
        <dbReference type="ARBA" id="ARBA00005876"/>
    </source>
</evidence>
<reference evidence="20" key="1">
    <citation type="submission" date="2023-01" db="EMBL/GenBank/DDBJ databases">
        <title>Key to firefly adult light organ development and bioluminescence: homeobox transcription factors regulate luciferase expression and transportation to peroxisome.</title>
        <authorList>
            <person name="Fu X."/>
        </authorList>
    </citation>
    <scope>NUCLEOTIDE SEQUENCE [LARGE SCALE GENOMIC DNA]</scope>
</reference>
<gene>
    <name evidence="19" type="ORF">RN001_008206</name>
</gene>
<evidence type="ECO:0000256" key="4">
    <source>
        <dbReference type="ARBA" id="ARBA00022475"/>
    </source>
</evidence>
<evidence type="ECO:0000256" key="3">
    <source>
        <dbReference type="ARBA" id="ARBA00022448"/>
    </source>
</evidence>
<comment type="caution">
    <text evidence="19">The sequence shown here is derived from an EMBL/GenBank/DDBJ whole genome shotgun (WGS) entry which is preliminary data.</text>
</comment>
<keyword evidence="14" id="KW-1015">Disulfide bond</keyword>
<evidence type="ECO:0000256" key="14">
    <source>
        <dbReference type="ARBA" id="ARBA00023157"/>
    </source>
</evidence>
<dbReference type="PANTHER" id="PTHR11523">
    <property type="entry name" value="SODIUM/POTASSIUM-DEPENDENT ATPASE BETA SUBUNIT"/>
    <property type="match status" value="1"/>
</dbReference>
<dbReference type="PROSITE" id="PS00390">
    <property type="entry name" value="ATPASE_NA_K_BETA_1"/>
    <property type="match status" value="1"/>
</dbReference>
<dbReference type="GO" id="GO:0006883">
    <property type="term" value="P:intracellular sodium ion homeostasis"/>
    <property type="evidence" value="ECO:0007669"/>
    <property type="project" value="TreeGrafter"/>
</dbReference>
<feature type="transmembrane region" description="Helical" evidence="18">
    <location>
        <begin position="46"/>
        <end position="68"/>
    </location>
</feature>
<comment type="function">
    <text evidence="17">This is the non-catalytic component of the active enzyme, which catalyzes the hydrolysis of ATP coupled with the exchange of Na(+) and K(+) ions across the plasma membrane. The beta subunit regulates, through assembly of alpha/beta heterodimers, the number of sodium pumps transported to the plasma membrane.</text>
</comment>
<protein>
    <recommendedName>
        <fullName evidence="21">Sodium/potassium-transporting ATPase subunit beta-2</fullName>
    </recommendedName>
</protein>
<keyword evidence="13 18" id="KW-0472">Membrane</keyword>
<evidence type="ECO:0000256" key="18">
    <source>
        <dbReference type="SAM" id="Phobius"/>
    </source>
</evidence>
<dbReference type="InterPro" id="IPR038702">
    <property type="entry name" value="Na/K_ATPase_sub_beta_sf"/>
</dbReference>
<comment type="subcellular location">
    <subcellularLocation>
        <location evidence="1">Cell membrane</location>
        <topology evidence="1">Single-pass type II membrane protein</topology>
    </subcellularLocation>
</comment>
<evidence type="ECO:0008006" key="21">
    <source>
        <dbReference type="Google" id="ProtNLM"/>
    </source>
</evidence>
<evidence type="ECO:0000256" key="6">
    <source>
        <dbReference type="ARBA" id="ARBA00022607"/>
    </source>
</evidence>
<evidence type="ECO:0000256" key="16">
    <source>
        <dbReference type="ARBA" id="ARBA00023201"/>
    </source>
</evidence>
<dbReference type="Pfam" id="PF00287">
    <property type="entry name" value="Na_K-ATPase"/>
    <property type="match status" value="1"/>
</dbReference>
<keyword evidence="20" id="KW-1185">Reference proteome</keyword>
<dbReference type="GO" id="GO:0001671">
    <property type="term" value="F:ATPase activator activity"/>
    <property type="evidence" value="ECO:0007669"/>
    <property type="project" value="TreeGrafter"/>
</dbReference>
<keyword evidence="10 18" id="KW-1133">Transmembrane helix</keyword>
<proteinExistence type="inferred from homology"/>
<evidence type="ECO:0000256" key="17">
    <source>
        <dbReference type="ARBA" id="ARBA00025540"/>
    </source>
</evidence>
<evidence type="ECO:0000313" key="19">
    <source>
        <dbReference type="EMBL" id="KAK4880060.1"/>
    </source>
</evidence>
<dbReference type="InterPro" id="IPR000402">
    <property type="entry name" value="Na/K_ATPase_sub_beta"/>
</dbReference>
<keyword evidence="4" id="KW-1003">Cell membrane</keyword>